<dbReference type="GO" id="GO:0006355">
    <property type="term" value="P:regulation of DNA-templated transcription"/>
    <property type="evidence" value="ECO:0007669"/>
    <property type="project" value="InterPro"/>
</dbReference>
<gene>
    <name evidence="17" type="ORF">H1D24_33420</name>
</gene>
<accession>A0A7W0ICU7</accession>
<dbReference type="PANTHER" id="PTHR43156">
    <property type="entry name" value="STAGE II SPORULATION PROTEIN E-RELATED"/>
    <property type="match status" value="1"/>
</dbReference>
<keyword evidence="3" id="KW-0808">Transferase</keyword>
<keyword evidence="7" id="KW-0378">Hydrolase</keyword>
<evidence type="ECO:0000256" key="4">
    <source>
        <dbReference type="ARBA" id="ARBA00022723"/>
    </source>
</evidence>
<evidence type="ECO:0000256" key="5">
    <source>
        <dbReference type="ARBA" id="ARBA00022741"/>
    </source>
</evidence>
<dbReference type="SMART" id="SM00091">
    <property type="entry name" value="PAS"/>
    <property type="match status" value="2"/>
</dbReference>
<dbReference type="SUPFAM" id="SSF81606">
    <property type="entry name" value="PP2C-like"/>
    <property type="match status" value="1"/>
</dbReference>
<evidence type="ECO:0000256" key="8">
    <source>
        <dbReference type="ARBA" id="ARBA00022840"/>
    </source>
</evidence>
<dbReference type="SMART" id="SM00331">
    <property type="entry name" value="PP2C_SIG"/>
    <property type="match status" value="1"/>
</dbReference>
<evidence type="ECO:0000256" key="13">
    <source>
        <dbReference type="ARBA" id="ARBA00056274"/>
    </source>
</evidence>
<evidence type="ECO:0000256" key="14">
    <source>
        <dbReference type="ARBA" id="ARBA00075117"/>
    </source>
</evidence>
<comment type="caution">
    <text evidence="17">The sequence shown here is derived from an EMBL/GenBank/DDBJ whole genome shotgun (WGS) entry which is preliminary data.</text>
</comment>
<dbReference type="InterPro" id="IPR029016">
    <property type="entry name" value="GAF-like_dom_sf"/>
</dbReference>
<dbReference type="InterPro" id="IPR001932">
    <property type="entry name" value="PPM-type_phosphatase-like_dom"/>
</dbReference>
<dbReference type="InterPro" id="IPR000014">
    <property type="entry name" value="PAS"/>
</dbReference>
<evidence type="ECO:0000313" key="17">
    <source>
        <dbReference type="EMBL" id="MBA2950554.1"/>
    </source>
</evidence>
<comment type="catalytic activity">
    <reaction evidence="12">
        <text>O-phospho-L-seryl-[protein] + H2O = L-seryl-[protein] + phosphate</text>
        <dbReference type="Rhea" id="RHEA:20629"/>
        <dbReference type="Rhea" id="RHEA-COMP:9863"/>
        <dbReference type="Rhea" id="RHEA-COMP:11604"/>
        <dbReference type="ChEBI" id="CHEBI:15377"/>
        <dbReference type="ChEBI" id="CHEBI:29999"/>
        <dbReference type="ChEBI" id="CHEBI:43474"/>
        <dbReference type="ChEBI" id="CHEBI:83421"/>
        <dbReference type="EC" id="3.1.3.16"/>
    </reaction>
</comment>
<dbReference type="Pfam" id="PF01590">
    <property type="entry name" value="GAF"/>
    <property type="match status" value="1"/>
</dbReference>
<dbReference type="PANTHER" id="PTHR43156:SF2">
    <property type="entry name" value="STAGE II SPORULATION PROTEIN E"/>
    <property type="match status" value="1"/>
</dbReference>
<protein>
    <recommendedName>
        <fullName evidence="1">protein-serine/threonine phosphatase</fullName>
        <ecNumber evidence="1">3.1.3.16</ecNumber>
    </recommendedName>
    <alternativeName>
        <fullName evidence="15">Protein-serine/threonine phosphatase</fullName>
    </alternativeName>
    <alternativeName>
        <fullName evidence="14">Serine/threonine-protein kinase</fullName>
    </alternativeName>
</protein>
<dbReference type="EC" id="3.1.3.16" evidence="1"/>
<dbReference type="GO" id="GO:0046872">
    <property type="term" value="F:metal ion binding"/>
    <property type="evidence" value="ECO:0007669"/>
    <property type="project" value="UniProtKB-KW"/>
</dbReference>
<keyword evidence="6" id="KW-0418">Kinase</keyword>
<dbReference type="InterPro" id="IPR013767">
    <property type="entry name" value="PAS_fold"/>
</dbReference>
<keyword evidence="10" id="KW-0904">Protein phosphatase</keyword>
<dbReference type="InterPro" id="IPR052016">
    <property type="entry name" value="Bact_Sigma-Reg"/>
</dbReference>
<keyword evidence="5" id="KW-0547">Nucleotide-binding</keyword>
<evidence type="ECO:0000256" key="2">
    <source>
        <dbReference type="ARBA" id="ARBA00022553"/>
    </source>
</evidence>
<evidence type="ECO:0000256" key="12">
    <source>
        <dbReference type="ARBA" id="ARBA00047761"/>
    </source>
</evidence>
<dbReference type="SUPFAM" id="SSF55781">
    <property type="entry name" value="GAF domain-like"/>
    <property type="match status" value="1"/>
</dbReference>
<evidence type="ECO:0000256" key="15">
    <source>
        <dbReference type="ARBA" id="ARBA00081350"/>
    </source>
</evidence>
<comment type="function">
    <text evidence="13">Primarily acts as an independent SigF regulator that is sensitive to the osmosensory signal, mediating the cross talk of PknD with the SigF regulon. Possesses both phosphatase and kinase activities. The kinase domain functions as a classic anti-sigma factor-like kinase to phosphorylate the anti-anti-sigma factor domain at the canonical regulatory site, and the phosphatase domain antagonizes this activity.</text>
</comment>
<dbReference type="SUPFAM" id="SSF55785">
    <property type="entry name" value="PYP-like sensor domain (PAS domain)"/>
    <property type="match status" value="2"/>
</dbReference>
<organism evidence="17 18">
    <name type="scientific">Streptomyces himalayensis subsp. himalayensis</name>
    <dbReference type="NCBI Taxonomy" id="2756131"/>
    <lineage>
        <taxon>Bacteria</taxon>
        <taxon>Bacillati</taxon>
        <taxon>Actinomycetota</taxon>
        <taxon>Actinomycetes</taxon>
        <taxon>Kitasatosporales</taxon>
        <taxon>Streptomycetaceae</taxon>
        <taxon>Streptomyces</taxon>
        <taxon>Streptomyces himalayensis</taxon>
    </lineage>
</organism>
<evidence type="ECO:0000256" key="7">
    <source>
        <dbReference type="ARBA" id="ARBA00022801"/>
    </source>
</evidence>
<dbReference type="Pfam" id="PF08448">
    <property type="entry name" value="PAS_4"/>
    <property type="match status" value="1"/>
</dbReference>
<evidence type="ECO:0000256" key="10">
    <source>
        <dbReference type="ARBA" id="ARBA00022912"/>
    </source>
</evidence>
<dbReference type="Proteomes" id="UP000545761">
    <property type="component" value="Unassembled WGS sequence"/>
</dbReference>
<dbReference type="Pfam" id="PF00989">
    <property type="entry name" value="PAS"/>
    <property type="match status" value="1"/>
</dbReference>
<evidence type="ECO:0000256" key="9">
    <source>
        <dbReference type="ARBA" id="ARBA00022842"/>
    </source>
</evidence>
<dbReference type="Gene3D" id="3.30.450.40">
    <property type="match status" value="1"/>
</dbReference>
<sequence length="704" mass="75056">MPDPRPAGDRRALVYEQAGAWWDVLPVAVLVLDGGGRIVQWAMAAGDLLGYTPEEVLGRDSTDFVLPEGHAAARSLREAVAAGRSSTGSFPVRHKTGLTVQLEVWACPVAGAGRQGRDSMLWLAADAREAQSTHGGRALPEGWFSGSPVGLAVLDTDLRFQQINPALEAMNGVPASAHLGRRLAEVLPGVNSEQMEAAMRRVLDTGEPVVNFRRIGRTPSDPHRDRVWSCSYFRLDDRAGRPLGISASIVDITADQRDDVDSATTRRRVTILNEATLRVGSTLDVARTGQELADLTVPRLADIVTVDVLRTVTEAAEPLAGLAAGAALRRLGKAPAYGSVVADVLAPVGRILHFPAVAPYAQALVDRRPYLLAHVDARAVAPAARYTSTPDRIRRLGVHSLMMVPLIARGLVLGVATFLRADEPTAFDSADLALAGDLAAHAAICIDNARLYHREHDTALTLQRSMLPRRPQAPAGMEIAHCYRPASDVNEIGGDWYDATEIAPDRAALVIGDVMGHGITAAAVMGQMRTTVRALSRLDLPPDQLLDHLDHAMQELDDPLLATCLYAVCDTSTHRCRFARAGHPPPAVITPDGTARLLDLPPGAPLGIGGITYTTTEVAFPPGSLLVLYTDGLIEARGYDLDERLSELIDLLGHTGQAPPGLCDTLVTHLAATPAEDDIAILIARIGTPEGSPRPADPDSLAGR</sequence>
<evidence type="ECO:0000256" key="6">
    <source>
        <dbReference type="ARBA" id="ARBA00022777"/>
    </source>
</evidence>
<dbReference type="Gene3D" id="3.60.40.10">
    <property type="entry name" value="PPM-type phosphatase domain"/>
    <property type="match status" value="1"/>
</dbReference>
<keyword evidence="8" id="KW-0067">ATP-binding</keyword>
<dbReference type="PROSITE" id="PS50112">
    <property type="entry name" value="PAS"/>
    <property type="match status" value="1"/>
</dbReference>
<dbReference type="CDD" id="cd00130">
    <property type="entry name" value="PAS"/>
    <property type="match status" value="2"/>
</dbReference>
<keyword evidence="2" id="KW-0597">Phosphoprotein</keyword>
<dbReference type="Gene3D" id="3.30.450.20">
    <property type="entry name" value="PAS domain"/>
    <property type="match status" value="2"/>
</dbReference>
<dbReference type="GO" id="GO:0005524">
    <property type="term" value="F:ATP binding"/>
    <property type="evidence" value="ECO:0007669"/>
    <property type="project" value="UniProtKB-KW"/>
</dbReference>
<dbReference type="InterPro" id="IPR013656">
    <property type="entry name" value="PAS_4"/>
</dbReference>
<evidence type="ECO:0000256" key="3">
    <source>
        <dbReference type="ARBA" id="ARBA00022679"/>
    </source>
</evidence>
<evidence type="ECO:0000256" key="11">
    <source>
        <dbReference type="ARBA" id="ARBA00023211"/>
    </source>
</evidence>
<dbReference type="RefSeq" id="WP_181661487.1">
    <property type="nucleotide sequence ID" value="NZ_JACEHE010000030.1"/>
</dbReference>
<dbReference type="SMART" id="SM00065">
    <property type="entry name" value="GAF"/>
    <property type="match status" value="1"/>
</dbReference>
<dbReference type="Pfam" id="PF07228">
    <property type="entry name" value="SpoIIE"/>
    <property type="match status" value="1"/>
</dbReference>
<dbReference type="FunFam" id="3.60.40.10:FF:000005">
    <property type="entry name" value="Serine/threonine protein phosphatase"/>
    <property type="match status" value="1"/>
</dbReference>
<feature type="domain" description="PAS" evidence="16">
    <location>
        <begin position="23"/>
        <end position="84"/>
    </location>
</feature>
<dbReference type="InterPro" id="IPR003018">
    <property type="entry name" value="GAF"/>
</dbReference>
<dbReference type="GO" id="GO:0004722">
    <property type="term" value="F:protein serine/threonine phosphatase activity"/>
    <property type="evidence" value="ECO:0007669"/>
    <property type="project" value="UniProtKB-EC"/>
</dbReference>
<name>A0A7W0ICU7_9ACTN</name>
<dbReference type="EMBL" id="JACEHE010000030">
    <property type="protein sequence ID" value="MBA2950554.1"/>
    <property type="molecule type" value="Genomic_DNA"/>
</dbReference>
<reference evidence="17 18" key="1">
    <citation type="submission" date="2020-07" db="EMBL/GenBank/DDBJ databases">
        <title>Streptomyces isolated from Indian soil.</title>
        <authorList>
            <person name="Mandal S."/>
            <person name="Maiti P.K."/>
        </authorList>
    </citation>
    <scope>NUCLEOTIDE SEQUENCE [LARGE SCALE GENOMIC DNA]</scope>
    <source>
        <strain evidence="17 18">PSKA28</strain>
    </source>
</reference>
<dbReference type="AlphaFoldDB" id="A0A7W0ICU7"/>
<keyword evidence="9" id="KW-0460">Magnesium</keyword>
<evidence type="ECO:0000313" key="18">
    <source>
        <dbReference type="Proteomes" id="UP000545761"/>
    </source>
</evidence>
<dbReference type="GO" id="GO:0016301">
    <property type="term" value="F:kinase activity"/>
    <property type="evidence" value="ECO:0007669"/>
    <property type="project" value="UniProtKB-KW"/>
</dbReference>
<dbReference type="InterPro" id="IPR035965">
    <property type="entry name" value="PAS-like_dom_sf"/>
</dbReference>
<keyword evidence="11" id="KW-0464">Manganese</keyword>
<evidence type="ECO:0000259" key="16">
    <source>
        <dbReference type="PROSITE" id="PS50112"/>
    </source>
</evidence>
<keyword evidence="4" id="KW-0479">Metal-binding</keyword>
<dbReference type="InterPro" id="IPR036457">
    <property type="entry name" value="PPM-type-like_dom_sf"/>
</dbReference>
<evidence type="ECO:0000256" key="1">
    <source>
        <dbReference type="ARBA" id="ARBA00013081"/>
    </source>
</evidence>
<proteinExistence type="predicted"/>
<dbReference type="NCBIfam" id="TIGR00229">
    <property type="entry name" value="sensory_box"/>
    <property type="match status" value="2"/>
</dbReference>
<dbReference type="FunFam" id="3.30.450.40:FF:000035">
    <property type="entry name" value="PAS sensor protein"/>
    <property type="match status" value="1"/>
</dbReference>